<sequence length="75" mass="8583">MTLQASEIQRIDYHIVALNKYRHECTDPVELIQTTARIDGWLDERLVFMQVRDHLEPTQGPQVPARAGHGSGDTR</sequence>
<evidence type="ECO:0000313" key="3">
    <source>
        <dbReference type="Proteomes" id="UP000243528"/>
    </source>
</evidence>
<reference evidence="2 3" key="1">
    <citation type="submission" date="2018-03" db="EMBL/GenBank/DDBJ databases">
        <title>Genomic Encyclopedia of Archaeal and Bacterial Type Strains, Phase II (KMG-II): from individual species to whole genera.</title>
        <authorList>
            <person name="Goeker M."/>
        </authorList>
    </citation>
    <scope>NUCLEOTIDE SEQUENCE [LARGE SCALE GENOMIC DNA]</scope>
    <source>
        <strain evidence="2 3">DSM 45211</strain>
    </source>
</reference>
<keyword evidence="3" id="KW-1185">Reference proteome</keyword>
<feature type="region of interest" description="Disordered" evidence="1">
    <location>
        <begin position="54"/>
        <end position="75"/>
    </location>
</feature>
<dbReference type="RefSeq" id="WP_106540027.1">
    <property type="nucleotide sequence ID" value="NZ_PYGE01000033.1"/>
</dbReference>
<dbReference type="AlphaFoldDB" id="A0A2P8D3V2"/>
<gene>
    <name evidence="2" type="ORF">CLV30_13324</name>
</gene>
<proteinExistence type="predicted"/>
<organism evidence="2 3">
    <name type="scientific">Haloactinopolyspora alba</name>
    <dbReference type="NCBI Taxonomy" id="648780"/>
    <lineage>
        <taxon>Bacteria</taxon>
        <taxon>Bacillati</taxon>
        <taxon>Actinomycetota</taxon>
        <taxon>Actinomycetes</taxon>
        <taxon>Jiangellales</taxon>
        <taxon>Jiangellaceae</taxon>
        <taxon>Haloactinopolyspora</taxon>
    </lineage>
</organism>
<name>A0A2P8D3V2_9ACTN</name>
<accession>A0A2P8D3V2</accession>
<evidence type="ECO:0000256" key="1">
    <source>
        <dbReference type="SAM" id="MobiDB-lite"/>
    </source>
</evidence>
<protein>
    <submittedName>
        <fullName evidence="2">Uncharacterized protein</fullName>
    </submittedName>
</protein>
<evidence type="ECO:0000313" key="2">
    <source>
        <dbReference type="EMBL" id="PSK91891.1"/>
    </source>
</evidence>
<comment type="caution">
    <text evidence="2">The sequence shown here is derived from an EMBL/GenBank/DDBJ whole genome shotgun (WGS) entry which is preliminary data.</text>
</comment>
<dbReference type="Proteomes" id="UP000243528">
    <property type="component" value="Unassembled WGS sequence"/>
</dbReference>
<dbReference type="EMBL" id="PYGE01000033">
    <property type="protein sequence ID" value="PSK91891.1"/>
    <property type="molecule type" value="Genomic_DNA"/>
</dbReference>